<evidence type="ECO:0000256" key="2">
    <source>
        <dbReference type="SAM" id="Phobius"/>
    </source>
</evidence>
<evidence type="ECO:0000313" key="4">
    <source>
        <dbReference type="EMBL" id="KAA0199431.1"/>
    </source>
</evidence>
<keyword evidence="4" id="KW-0675">Receptor</keyword>
<feature type="transmembrane region" description="Helical" evidence="2">
    <location>
        <begin position="487"/>
        <end position="504"/>
    </location>
</feature>
<sequence>MRTTHGKTAPNVSTVPRGMKTEDIAPTMQALSRGDSWKLYSACPPDDCQLVSDDKINQHVAKMSGISPNVVARQTRGKRLSQDGGMVKALAKMLPAENTTEKMTKWNRLRKLGLKAYGERDPTKDKDHWGVALERMKQRNLSKFDRKRLLSMSVLGPKETECLIETLQGLKESIEWNNARLDFELREMEPVSTLRMRRQPYHGHPDSNTQRIPIPSGRPSRSRGTRFEFSRRSGGHRRADEVGQNREEKVEVEVRVVFLKIGEIDTLKEFYYADAFIQAKWREPKLDERTTEELTITELEQFWNPLLYIDNILSETKETQWMMAQRNDAGEVYLLERRRIKGLFLETLELNDFPLDVQDLTITVTTERPDTEVDIIPDQSEMSAINSQTFVDQQFMISGLAFATFAVSPDKAELRLRLSFTLILTSVTFKYVITQSLPKISYLTYMDKYVLMSLAILCIISVWHAIVTLWDPDADAEMFNVARGQQSTIATTLGVTAPTIIYAANQTIKRVFNQTTMAMRIEGTTPLTDRPPVTDSTEFSTTQIARTLSTLLSNTTTETVPNYTNTPPSVNKTTAQQTASKSIGHSGTLDWNMTWFRPKEEGCSRNNRMACEEWQLVQQVEQHVLTSFAIIYVAAHAIFIFWLYFDCKAVPTVHLLNSSVWLTGKKNTC</sequence>
<feature type="transmembrane region" description="Helical" evidence="2">
    <location>
        <begin position="449"/>
        <end position="467"/>
    </location>
</feature>
<protein>
    <submittedName>
        <fullName evidence="4">Gamma aminobutyric acid receptor subunit</fullName>
    </submittedName>
</protein>
<feature type="transmembrane region" description="Helical" evidence="2">
    <location>
        <begin position="624"/>
        <end position="645"/>
    </location>
</feature>
<dbReference type="InterPro" id="IPR036734">
    <property type="entry name" value="Neur_chan_lig-bd_sf"/>
</dbReference>
<gene>
    <name evidence="4" type="ORF">FBUS_01623</name>
</gene>
<evidence type="ECO:0000256" key="1">
    <source>
        <dbReference type="SAM" id="MobiDB-lite"/>
    </source>
</evidence>
<dbReference type="Gene3D" id="2.70.170.10">
    <property type="entry name" value="Neurotransmitter-gated ion-channel ligand-binding domain"/>
    <property type="match status" value="1"/>
</dbReference>
<evidence type="ECO:0000259" key="3">
    <source>
        <dbReference type="Pfam" id="PF02931"/>
    </source>
</evidence>
<proteinExistence type="predicted"/>
<feature type="compositionally biased region" description="Basic and acidic residues" evidence="1">
    <location>
        <begin position="225"/>
        <end position="244"/>
    </location>
</feature>
<dbReference type="GO" id="GO:0016020">
    <property type="term" value="C:membrane"/>
    <property type="evidence" value="ECO:0007669"/>
    <property type="project" value="InterPro"/>
</dbReference>
<dbReference type="InterPro" id="IPR006202">
    <property type="entry name" value="Neur_chan_lig-bd"/>
</dbReference>
<dbReference type="AlphaFoldDB" id="A0A8E0VL04"/>
<keyword evidence="5" id="KW-1185">Reference proteome</keyword>
<dbReference type="OrthoDB" id="203862at2759"/>
<feature type="domain" description="Neurotransmitter-gated ion-channel ligand-binding" evidence="3">
    <location>
        <begin position="243"/>
        <end position="398"/>
    </location>
</feature>
<dbReference type="SUPFAM" id="SSF63712">
    <property type="entry name" value="Nicotinic receptor ligand binding domain-like"/>
    <property type="match status" value="1"/>
</dbReference>
<comment type="caution">
    <text evidence="4">The sequence shown here is derived from an EMBL/GenBank/DDBJ whole genome shotgun (WGS) entry which is preliminary data.</text>
</comment>
<dbReference type="Pfam" id="PF02931">
    <property type="entry name" value="Neur_chan_LBD"/>
    <property type="match status" value="1"/>
</dbReference>
<organism evidence="4 5">
    <name type="scientific">Fasciolopsis buskii</name>
    <dbReference type="NCBI Taxonomy" id="27845"/>
    <lineage>
        <taxon>Eukaryota</taxon>
        <taxon>Metazoa</taxon>
        <taxon>Spiralia</taxon>
        <taxon>Lophotrochozoa</taxon>
        <taxon>Platyhelminthes</taxon>
        <taxon>Trematoda</taxon>
        <taxon>Digenea</taxon>
        <taxon>Plagiorchiida</taxon>
        <taxon>Echinostomata</taxon>
        <taxon>Echinostomatoidea</taxon>
        <taxon>Fasciolidae</taxon>
        <taxon>Fasciolopsis</taxon>
    </lineage>
</organism>
<dbReference type="GO" id="GO:0005230">
    <property type="term" value="F:extracellular ligand-gated monoatomic ion channel activity"/>
    <property type="evidence" value="ECO:0007669"/>
    <property type="project" value="InterPro"/>
</dbReference>
<name>A0A8E0VL04_9TREM</name>
<evidence type="ECO:0000313" key="5">
    <source>
        <dbReference type="Proteomes" id="UP000728185"/>
    </source>
</evidence>
<feature type="region of interest" description="Disordered" evidence="1">
    <location>
        <begin position="197"/>
        <end position="244"/>
    </location>
</feature>
<dbReference type="InterPro" id="IPR036719">
    <property type="entry name" value="Neuro-gated_channel_TM_sf"/>
</dbReference>
<dbReference type="EMBL" id="LUCM01001139">
    <property type="protein sequence ID" value="KAA0199431.1"/>
    <property type="molecule type" value="Genomic_DNA"/>
</dbReference>
<keyword evidence="2" id="KW-0472">Membrane</keyword>
<accession>A0A8E0VL04</accession>
<dbReference type="SUPFAM" id="SSF90112">
    <property type="entry name" value="Neurotransmitter-gated ion-channel transmembrane pore"/>
    <property type="match status" value="1"/>
</dbReference>
<keyword evidence="2" id="KW-0812">Transmembrane</keyword>
<reference evidence="4" key="1">
    <citation type="submission" date="2019-05" db="EMBL/GenBank/DDBJ databases">
        <title>Annotation for the trematode Fasciolopsis buski.</title>
        <authorList>
            <person name="Choi Y.-J."/>
        </authorList>
    </citation>
    <scope>NUCLEOTIDE SEQUENCE</scope>
    <source>
        <strain evidence="4">HT</strain>
        <tissue evidence="4">Whole worm</tissue>
    </source>
</reference>
<dbReference type="Proteomes" id="UP000728185">
    <property type="component" value="Unassembled WGS sequence"/>
</dbReference>
<keyword evidence="2" id="KW-1133">Transmembrane helix</keyword>